<dbReference type="EMBL" id="VMVH01000137">
    <property type="protein sequence ID" value="TVW24996.1"/>
    <property type="molecule type" value="Genomic_DNA"/>
</dbReference>
<dbReference type="Pfam" id="PF03119">
    <property type="entry name" value="DNA_ligase_ZBD"/>
    <property type="match status" value="1"/>
</dbReference>
<keyword evidence="5 15" id="KW-0235">DNA replication</keyword>
<feature type="binding site" evidence="15">
    <location>
        <begin position="78"/>
        <end position="79"/>
    </location>
    <ligand>
        <name>NAD(+)</name>
        <dbReference type="ChEBI" id="CHEBI:57540"/>
    </ligand>
</feature>
<dbReference type="InterPro" id="IPR041663">
    <property type="entry name" value="DisA/LigA_HHH"/>
</dbReference>
<comment type="cofactor">
    <cofactor evidence="15">
        <name>Mg(2+)</name>
        <dbReference type="ChEBI" id="CHEBI:18420"/>
    </cofactor>
    <cofactor evidence="15">
        <name>Mn(2+)</name>
        <dbReference type="ChEBI" id="CHEBI:29035"/>
    </cofactor>
</comment>
<evidence type="ECO:0000256" key="15">
    <source>
        <dbReference type="HAMAP-Rule" id="MF_01588"/>
    </source>
</evidence>
<name>A0A0U0PKB4_STREE</name>
<keyword evidence="12 15" id="KW-0464">Manganese</keyword>
<dbReference type="InterPro" id="IPR018239">
    <property type="entry name" value="DNA_ligase_AS"/>
</dbReference>
<keyword evidence="10 15" id="KW-0520">NAD</keyword>
<evidence type="ECO:0000256" key="5">
    <source>
        <dbReference type="ARBA" id="ARBA00022705"/>
    </source>
</evidence>
<dbReference type="InterPro" id="IPR012340">
    <property type="entry name" value="NA-bd_OB-fold"/>
</dbReference>
<dbReference type="AlphaFoldDB" id="A0A0U0PKB4"/>
<dbReference type="Pfam" id="PF00533">
    <property type="entry name" value="BRCT"/>
    <property type="match status" value="1"/>
</dbReference>
<dbReference type="SMART" id="SM00292">
    <property type="entry name" value="BRCT"/>
    <property type="match status" value="1"/>
</dbReference>
<feature type="binding site" evidence="15">
    <location>
        <position position="302"/>
    </location>
    <ligand>
        <name>NAD(+)</name>
        <dbReference type="ChEBI" id="CHEBI:57540"/>
    </ligand>
</feature>
<evidence type="ECO:0000313" key="18">
    <source>
        <dbReference type="EMBL" id="COR64424.1"/>
    </source>
</evidence>
<sequence>MNKRMNELVALLNRYVTEYYTSDNPSVSDSEYDRLYRKLVELETAYPEQVLADSPTHRVGGKVLDGFEKYSHQYPLYSLQDAFSREELDAFDARVRKEVAHPTYICELKIDGLSISLTYEKGILVAGVTRGDGSIGENITENLKRVKDIPLTLPEELDITVRGECYMPRASFDQVNQARQENGEPEFANPRNAAAGTLRQLDTAVVAKRNLATFLYQEASPSTRDSQEKGLKYLEQLGFVVNPKRILAENIDEIWNFIQEVGQERENLPYDIDGVVIKVNDLASQEELGFTVKAPKWAVAYKFPAEEKEAQLLSVDWTVGRTGVVTPTANLTPVQLAGTTVSRATLHNVDYIAEKDIRKDDTVIVYKAGDIIPAVLRVVESKRVSEEKLDIPTNCPSCNSDLLHFEDEVALRCINPRCPAQIMESLIHFASRDAMNITGLGPSIVEKLFAANLVKDVADIYRLQEEDFLLLEGVKEKSAAKLYQAIQASKENSAEKLLFGLGIRHVGSKASQLLLQYFHSIENLSQADSEEVASIESLGGVIAKSLQTYFATEGSEILLRELKETGVNLDYKGQTIVADAALSGLTVVLTGKLKRLKRSEAKSKLESLGAKVTGSVSKKTDLVVVGADAGSKLQKAQELGIQVRDEAWLESL</sequence>
<dbReference type="PROSITE" id="PS01055">
    <property type="entry name" value="DNA_LIGASE_N1"/>
    <property type="match status" value="1"/>
</dbReference>
<accession>A0A0U0PKB4</accession>
<proteinExistence type="inferred from homology"/>
<dbReference type="Pfam" id="PF12826">
    <property type="entry name" value="HHH_2"/>
    <property type="match status" value="1"/>
</dbReference>
<dbReference type="Proteomes" id="UP000318940">
    <property type="component" value="Unassembled WGS sequence"/>
</dbReference>
<comment type="similarity">
    <text evidence="14 15">Belongs to the NAD-dependent DNA ligase family. LigA subfamily.</text>
</comment>
<evidence type="ECO:0000256" key="10">
    <source>
        <dbReference type="ARBA" id="ARBA00023027"/>
    </source>
</evidence>
<dbReference type="SUPFAM" id="SSF50249">
    <property type="entry name" value="Nucleic acid-binding proteins"/>
    <property type="match status" value="1"/>
</dbReference>
<evidence type="ECO:0000256" key="14">
    <source>
        <dbReference type="ARBA" id="ARBA00060881"/>
    </source>
</evidence>
<evidence type="ECO:0000256" key="6">
    <source>
        <dbReference type="ARBA" id="ARBA00022723"/>
    </source>
</evidence>
<dbReference type="RefSeq" id="WP_041171651.1">
    <property type="nucleotide sequence ID" value="NZ_CJZY01000021.1"/>
</dbReference>
<dbReference type="FunFam" id="1.10.150.20:FF:000007">
    <property type="entry name" value="DNA ligase"/>
    <property type="match status" value="1"/>
</dbReference>
<dbReference type="FunFam" id="1.10.287.610:FF:000002">
    <property type="entry name" value="DNA ligase"/>
    <property type="match status" value="1"/>
</dbReference>
<dbReference type="EMBL" id="CRVC01000014">
    <property type="protein sequence ID" value="COR64424.1"/>
    <property type="molecule type" value="Genomic_DNA"/>
</dbReference>
<dbReference type="InterPro" id="IPR004150">
    <property type="entry name" value="NAD_DNA_ligase_OB"/>
</dbReference>
<feature type="active site" description="N6-AMP-lysine intermediate" evidence="15">
    <location>
        <position position="109"/>
    </location>
</feature>
<dbReference type="Gene3D" id="1.10.150.20">
    <property type="entry name" value="5' to 3' exonuclease, C-terminal subdomain"/>
    <property type="match status" value="2"/>
</dbReference>
<reference evidence="18 20" key="1">
    <citation type="submission" date="2015-03" db="EMBL/GenBank/DDBJ databases">
        <authorList>
            <person name="Murphy D."/>
        </authorList>
    </citation>
    <scope>NUCLEOTIDE SEQUENCE [LARGE SCALE GENOMIC DNA]</scope>
    <source>
        <strain evidence="18 20">SMRU1708</strain>
    </source>
</reference>
<feature type="binding site" evidence="15">
    <location>
        <position position="164"/>
    </location>
    <ligand>
        <name>NAD(+)</name>
        <dbReference type="ChEBI" id="CHEBI:57540"/>
    </ligand>
</feature>
<feature type="binding site" evidence="15">
    <location>
        <begin position="29"/>
        <end position="33"/>
    </location>
    <ligand>
        <name>NAD(+)</name>
        <dbReference type="ChEBI" id="CHEBI:57540"/>
    </ligand>
</feature>
<dbReference type="InterPro" id="IPR001679">
    <property type="entry name" value="DNA_ligase"/>
</dbReference>
<dbReference type="Gene3D" id="6.20.10.30">
    <property type="match status" value="1"/>
</dbReference>
<feature type="binding site" evidence="15">
    <location>
        <position position="398"/>
    </location>
    <ligand>
        <name>Zn(2+)</name>
        <dbReference type="ChEBI" id="CHEBI:29105"/>
    </ligand>
</feature>
<comment type="catalytic activity">
    <reaction evidence="13 15 16">
        <text>NAD(+) + (deoxyribonucleotide)n-3'-hydroxyl + 5'-phospho-(deoxyribonucleotide)m = (deoxyribonucleotide)n+m + AMP + beta-nicotinamide D-nucleotide.</text>
        <dbReference type="EC" id="6.5.1.2"/>
    </reaction>
</comment>
<dbReference type="InterPro" id="IPR013840">
    <property type="entry name" value="DNAligase_N"/>
</dbReference>
<keyword evidence="8 15" id="KW-0862">Zinc</keyword>
<dbReference type="NCBIfam" id="NF005932">
    <property type="entry name" value="PRK07956.1"/>
    <property type="match status" value="1"/>
</dbReference>
<dbReference type="InterPro" id="IPR001357">
    <property type="entry name" value="BRCT_dom"/>
</dbReference>
<evidence type="ECO:0000256" key="13">
    <source>
        <dbReference type="ARBA" id="ARBA00034005"/>
    </source>
</evidence>
<dbReference type="GO" id="GO:0006260">
    <property type="term" value="P:DNA replication"/>
    <property type="evidence" value="ECO:0007669"/>
    <property type="project" value="UniProtKB-KW"/>
</dbReference>
<dbReference type="Pfam" id="PF14520">
    <property type="entry name" value="HHH_5"/>
    <property type="match status" value="1"/>
</dbReference>
<feature type="domain" description="BRCT" evidence="17">
    <location>
        <begin position="577"/>
        <end position="652"/>
    </location>
</feature>
<dbReference type="PANTHER" id="PTHR23389">
    <property type="entry name" value="CHROMOSOME TRANSMISSION FIDELITY FACTOR 18"/>
    <property type="match status" value="1"/>
</dbReference>
<dbReference type="PROSITE" id="PS01056">
    <property type="entry name" value="DNA_LIGASE_N2"/>
    <property type="match status" value="1"/>
</dbReference>
<dbReference type="PIRSF" id="PIRSF001604">
    <property type="entry name" value="LigA"/>
    <property type="match status" value="1"/>
</dbReference>
<evidence type="ECO:0000256" key="4">
    <source>
        <dbReference type="ARBA" id="ARBA00022598"/>
    </source>
</evidence>
<dbReference type="GO" id="GO:0003911">
    <property type="term" value="F:DNA ligase (NAD+) activity"/>
    <property type="evidence" value="ECO:0007669"/>
    <property type="project" value="UniProtKB-UniRule"/>
</dbReference>
<dbReference type="GO" id="GO:0003677">
    <property type="term" value="F:DNA binding"/>
    <property type="evidence" value="ECO:0007669"/>
    <property type="project" value="InterPro"/>
</dbReference>
<evidence type="ECO:0000256" key="3">
    <source>
        <dbReference type="ARBA" id="ARBA00013308"/>
    </source>
</evidence>
<keyword evidence="6 15" id="KW-0479">Metal-binding</keyword>
<dbReference type="Gene3D" id="3.40.50.10190">
    <property type="entry name" value="BRCT domain"/>
    <property type="match status" value="1"/>
</dbReference>
<dbReference type="PANTHER" id="PTHR23389:SF9">
    <property type="entry name" value="DNA LIGASE"/>
    <property type="match status" value="1"/>
</dbReference>
<dbReference type="InterPro" id="IPR010994">
    <property type="entry name" value="RuvA_2-like"/>
</dbReference>
<feature type="binding site" evidence="15">
    <location>
        <position position="130"/>
    </location>
    <ligand>
        <name>NAD(+)</name>
        <dbReference type="ChEBI" id="CHEBI:57540"/>
    </ligand>
</feature>
<organism evidence="18 20">
    <name type="scientific">Streptococcus pneumoniae</name>
    <dbReference type="NCBI Taxonomy" id="1313"/>
    <lineage>
        <taxon>Bacteria</taxon>
        <taxon>Bacillati</taxon>
        <taxon>Bacillota</taxon>
        <taxon>Bacilli</taxon>
        <taxon>Lactobacillales</taxon>
        <taxon>Streptococcaceae</taxon>
        <taxon>Streptococcus</taxon>
    </lineage>
</organism>
<evidence type="ECO:0000256" key="12">
    <source>
        <dbReference type="ARBA" id="ARBA00023211"/>
    </source>
</evidence>
<evidence type="ECO:0000256" key="1">
    <source>
        <dbReference type="ARBA" id="ARBA00004067"/>
    </source>
</evidence>
<dbReference type="GO" id="GO:0046872">
    <property type="term" value="F:metal ion binding"/>
    <property type="evidence" value="ECO:0007669"/>
    <property type="project" value="UniProtKB-KW"/>
</dbReference>
<feature type="binding site" evidence="15">
    <location>
        <position position="418"/>
    </location>
    <ligand>
        <name>Zn(2+)</name>
        <dbReference type="ChEBI" id="CHEBI:29105"/>
    </ligand>
</feature>
<dbReference type="Gene3D" id="1.10.287.610">
    <property type="entry name" value="Helix hairpin bin"/>
    <property type="match status" value="1"/>
</dbReference>
<gene>
    <name evidence="15 18" type="primary">ligA</name>
    <name evidence="19" type="ORF">AZK02_10810</name>
    <name evidence="18" type="ORF">ERS021218_01270</name>
</gene>
<evidence type="ECO:0000256" key="8">
    <source>
        <dbReference type="ARBA" id="ARBA00022833"/>
    </source>
</evidence>
<dbReference type="SUPFAM" id="SSF56091">
    <property type="entry name" value="DNA ligase/mRNA capping enzyme, catalytic domain"/>
    <property type="match status" value="1"/>
</dbReference>
<comment type="function">
    <text evidence="1 15">DNA ligase that catalyzes the formation of phosphodiester linkages between 5'-phosphoryl and 3'-hydroxyl groups in double-stranded DNA using NAD as a coenzyme and as the energy source for the reaction. It is essential for DNA replication and repair of damaged DNA.</text>
</comment>
<dbReference type="PROSITE" id="PS50172">
    <property type="entry name" value="BRCT"/>
    <property type="match status" value="1"/>
</dbReference>
<evidence type="ECO:0000256" key="16">
    <source>
        <dbReference type="RuleBase" id="RU000618"/>
    </source>
</evidence>
<evidence type="ECO:0000313" key="19">
    <source>
        <dbReference type="EMBL" id="TVW24996.1"/>
    </source>
</evidence>
<dbReference type="Gene3D" id="3.30.470.30">
    <property type="entry name" value="DNA ligase/mRNA capping enzyme"/>
    <property type="match status" value="1"/>
</dbReference>
<keyword evidence="11 15" id="KW-0234">DNA repair</keyword>
<evidence type="ECO:0000256" key="9">
    <source>
        <dbReference type="ARBA" id="ARBA00022842"/>
    </source>
</evidence>
<dbReference type="SMART" id="SM00278">
    <property type="entry name" value="HhH1"/>
    <property type="match status" value="2"/>
</dbReference>
<keyword evidence="7 15" id="KW-0227">DNA damage</keyword>
<keyword evidence="4 15" id="KW-0436">Ligase</keyword>
<evidence type="ECO:0000259" key="17">
    <source>
        <dbReference type="PROSITE" id="PS50172"/>
    </source>
</evidence>
<dbReference type="Proteomes" id="UP000046095">
    <property type="component" value="Unassembled WGS sequence"/>
</dbReference>
<dbReference type="CDD" id="cd17748">
    <property type="entry name" value="BRCT_DNA_ligase_like"/>
    <property type="match status" value="1"/>
</dbReference>
<reference evidence="19 21" key="2">
    <citation type="submission" date="2019-07" db="EMBL/GenBank/DDBJ databases">
        <authorList>
            <person name="Mohale T."/>
        </authorList>
    </citation>
    <scope>NUCLEOTIDE SEQUENCE [LARGE SCALE GENOMIC DNA]</scope>
    <source>
        <strain evidence="19 21">NTPn 189</strain>
    </source>
</reference>
<dbReference type="InterPro" id="IPR003583">
    <property type="entry name" value="Hlx-hairpin-Hlx_DNA-bd_motif"/>
</dbReference>
<dbReference type="SUPFAM" id="SSF47781">
    <property type="entry name" value="RuvA domain 2-like"/>
    <property type="match status" value="1"/>
</dbReference>
<keyword evidence="9 15" id="KW-0460">Magnesium</keyword>
<evidence type="ECO:0000256" key="7">
    <source>
        <dbReference type="ARBA" id="ARBA00022763"/>
    </source>
</evidence>
<feature type="binding site" evidence="15">
    <location>
        <position position="413"/>
    </location>
    <ligand>
        <name>Zn(2+)</name>
        <dbReference type="ChEBI" id="CHEBI:29105"/>
    </ligand>
</feature>
<dbReference type="EC" id="6.5.1.2" evidence="2 15"/>
<dbReference type="HAMAP" id="MF_01588">
    <property type="entry name" value="DNA_ligase_A"/>
    <property type="match status" value="1"/>
</dbReference>
<dbReference type="FunFam" id="2.40.50.140:FF:000012">
    <property type="entry name" value="DNA ligase"/>
    <property type="match status" value="1"/>
</dbReference>
<dbReference type="NCBIfam" id="TIGR00575">
    <property type="entry name" value="dnlj"/>
    <property type="match status" value="1"/>
</dbReference>
<feature type="binding site" evidence="15">
    <location>
        <position position="278"/>
    </location>
    <ligand>
        <name>NAD(+)</name>
        <dbReference type="ChEBI" id="CHEBI:57540"/>
    </ligand>
</feature>
<dbReference type="Pfam" id="PF03120">
    <property type="entry name" value="OB_DNA_ligase"/>
    <property type="match status" value="1"/>
</dbReference>
<dbReference type="Gene3D" id="2.40.50.140">
    <property type="entry name" value="Nucleic acid-binding proteins"/>
    <property type="match status" value="1"/>
</dbReference>
<dbReference type="InterPro" id="IPR013839">
    <property type="entry name" value="DNAligase_adenylation"/>
</dbReference>
<dbReference type="InterPro" id="IPR036420">
    <property type="entry name" value="BRCT_dom_sf"/>
</dbReference>
<dbReference type="FunFam" id="3.30.470.30:FF:000001">
    <property type="entry name" value="DNA ligase"/>
    <property type="match status" value="1"/>
</dbReference>
<dbReference type="FunFam" id="1.10.150.20:FF:000006">
    <property type="entry name" value="DNA ligase"/>
    <property type="match status" value="1"/>
</dbReference>
<feature type="binding site" evidence="15">
    <location>
        <position position="107"/>
    </location>
    <ligand>
        <name>NAD(+)</name>
        <dbReference type="ChEBI" id="CHEBI:57540"/>
    </ligand>
</feature>
<evidence type="ECO:0000256" key="11">
    <source>
        <dbReference type="ARBA" id="ARBA00023204"/>
    </source>
</evidence>
<dbReference type="GO" id="GO:0006281">
    <property type="term" value="P:DNA repair"/>
    <property type="evidence" value="ECO:0007669"/>
    <property type="project" value="UniProtKB-KW"/>
</dbReference>
<dbReference type="GO" id="GO:0005829">
    <property type="term" value="C:cytosol"/>
    <property type="evidence" value="ECO:0007669"/>
    <property type="project" value="TreeGrafter"/>
</dbReference>
<dbReference type="Pfam" id="PF01653">
    <property type="entry name" value="DNA_ligase_aden"/>
    <property type="match status" value="1"/>
</dbReference>
<dbReference type="SUPFAM" id="SSF52113">
    <property type="entry name" value="BRCT domain"/>
    <property type="match status" value="1"/>
</dbReference>
<dbReference type="InterPro" id="IPR004149">
    <property type="entry name" value="Znf_DNAligase_C4"/>
</dbReference>
<evidence type="ECO:0000313" key="21">
    <source>
        <dbReference type="Proteomes" id="UP000318940"/>
    </source>
</evidence>
<dbReference type="InterPro" id="IPR033136">
    <property type="entry name" value="DNA_ligase_CS"/>
</dbReference>
<feature type="binding site" evidence="15">
    <location>
        <position position="395"/>
    </location>
    <ligand>
        <name>Zn(2+)</name>
        <dbReference type="ChEBI" id="CHEBI:29105"/>
    </ligand>
</feature>
<evidence type="ECO:0000256" key="2">
    <source>
        <dbReference type="ARBA" id="ARBA00012722"/>
    </source>
</evidence>
<dbReference type="CDD" id="cd00114">
    <property type="entry name" value="LIGANc"/>
    <property type="match status" value="1"/>
</dbReference>
<protein>
    <recommendedName>
        <fullName evidence="3 15">DNA ligase</fullName>
        <ecNumber evidence="2 15">6.5.1.2</ecNumber>
    </recommendedName>
    <alternativeName>
        <fullName evidence="15">Polydeoxyribonucleotide synthase [NAD(+)]</fullName>
    </alternativeName>
</protein>
<evidence type="ECO:0000313" key="20">
    <source>
        <dbReference type="Proteomes" id="UP000046095"/>
    </source>
</evidence>
<dbReference type="SMART" id="SM00532">
    <property type="entry name" value="LIGANc"/>
    <property type="match status" value="1"/>
</dbReference>